<dbReference type="PANTHER" id="PTHR12677:SF49">
    <property type="entry name" value="TVP38_TMEM64 FAMILY MEMBRANE PROTEIN"/>
    <property type="match status" value="1"/>
</dbReference>
<comment type="caution">
    <text evidence="8">The sequence shown here is derived from an EMBL/GenBank/DDBJ whole genome shotgun (WGS) entry which is preliminary data.</text>
</comment>
<keyword evidence="4 6" id="KW-1133">Transmembrane helix</keyword>
<keyword evidence="2 6" id="KW-1003">Cell membrane</keyword>
<evidence type="ECO:0000313" key="8">
    <source>
        <dbReference type="EMBL" id="CDO18723.1"/>
    </source>
</evidence>
<dbReference type="PANTHER" id="PTHR12677">
    <property type="entry name" value="GOLGI APPARATUS MEMBRANE PROTEIN TVP38-RELATED"/>
    <property type="match status" value="1"/>
</dbReference>
<comment type="similarity">
    <text evidence="6">Belongs to the TVP38/TMEM64 family.</text>
</comment>
<protein>
    <recommendedName>
        <fullName evidence="6">TVP38/TMEM64 family membrane protein</fullName>
    </recommendedName>
</protein>
<dbReference type="GO" id="GO:0005886">
    <property type="term" value="C:plasma membrane"/>
    <property type="evidence" value="ECO:0007669"/>
    <property type="project" value="UniProtKB-SubCell"/>
</dbReference>
<feature type="transmembrane region" description="Helical" evidence="6">
    <location>
        <begin position="12"/>
        <end position="33"/>
    </location>
</feature>
<evidence type="ECO:0000256" key="1">
    <source>
        <dbReference type="ARBA" id="ARBA00004651"/>
    </source>
</evidence>
<proteinExistence type="inferred from homology"/>
<evidence type="ECO:0000256" key="3">
    <source>
        <dbReference type="ARBA" id="ARBA00022692"/>
    </source>
</evidence>
<comment type="caution">
    <text evidence="6">Lacks conserved residue(s) required for the propagation of feature annotation.</text>
</comment>
<sequence>MKGDVMYDALKRVIKFLGIFSIILTLLCLVYLFKHLDILNNPHALADALRGHLFLGSIIFLLLQIIQVVIPIIPGGVTTVVGFMAFGPILGFILNYVGIVIGSIILFLLTRRYGKPFILLFMEEKLFARYERKLTSSTYEKVFALNMASPISPADILVMVTGLSKMTFRRFLYIILLCKPVSIVAYSYFWIYGGHFIKSFL</sequence>
<feature type="transmembrane region" description="Helical" evidence="6">
    <location>
        <begin position="171"/>
        <end position="191"/>
    </location>
</feature>
<feature type="domain" description="VTT" evidence="7">
    <location>
        <begin position="73"/>
        <end position="189"/>
    </location>
</feature>
<evidence type="ECO:0000256" key="6">
    <source>
        <dbReference type="RuleBase" id="RU366058"/>
    </source>
</evidence>
<evidence type="ECO:0000256" key="2">
    <source>
        <dbReference type="ARBA" id="ARBA00022475"/>
    </source>
</evidence>
<feature type="transmembrane region" description="Helical" evidence="6">
    <location>
        <begin position="53"/>
        <end position="73"/>
    </location>
</feature>
<comment type="subcellular location">
    <subcellularLocation>
        <location evidence="1 6">Cell membrane</location>
        <topology evidence="1 6">Multi-pass membrane protein</topology>
    </subcellularLocation>
</comment>
<accession>A0A060RIQ2</accession>
<keyword evidence="5 6" id="KW-0472">Membrane</keyword>
<dbReference type="AlphaFoldDB" id="A0A060RIQ2"/>
<reference evidence="8 9" key="2">
    <citation type="submission" date="2014-05" db="EMBL/GenBank/DDBJ databases">
        <title>Genome sequence of Streptococcus gallolyticus.</title>
        <authorList>
            <person name="Del Campo R."/>
        </authorList>
    </citation>
    <scope>NUCLEOTIDE SEQUENCE [LARGE SCALE GENOMIC DNA]</scope>
    <source>
        <strain evidence="8 9">LMG17956</strain>
    </source>
</reference>
<reference evidence="8 9" key="1">
    <citation type="submission" date="2014-02" db="EMBL/GenBank/DDBJ databases">
        <authorList>
            <person name="Manrique M."/>
        </authorList>
    </citation>
    <scope>NUCLEOTIDE SEQUENCE [LARGE SCALE GENOMIC DNA]</scope>
    <source>
        <strain evidence="8 9">LMG17956</strain>
    </source>
</reference>
<dbReference type="InterPro" id="IPR032816">
    <property type="entry name" value="VTT_dom"/>
</dbReference>
<organism evidence="8 9">
    <name type="scientific">Streptococcus gallolyticus</name>
    <dbReference type="NCBI Taxonomy" id="315405"/>
    <lineage>
        <taxon>Bacteria</taxon>
        <taxon>Bacillati</taxon>
        <taxon>Bacillota</taxon>
        <taxon>Bacilli</taxon>
        <taxon>Lactobacillales</taxon>
        <taxon>Streptococcaceae</taxon>
        <taxon>Streptococcus</taxon>
    </lineage>
</organism>
<dbReference type="EMBL" id="CCBC010000203">
    <property type="protein sequence ID" value="CDO18723.1"/>
    <property type="molecule type" value="Genomic_DNA"/>
</dbReference>
<evidence type="ECO:0000259" key="7">
    <source>
        <dbReference type="Pfam" id="PF09335"/>
    </source>
</evidence>
<dbReference type="Proteomes" id="UP000027584">
    <property type="component" value="Unassembled WGS sequence"/>
</dbReference>
<evidence type="ECO:0000313" key="9">
    <source>
        <dbReference type="Proteomes" id="UP000027584"/>
    </source>
</evidence>
<dbReference type="InterPro" id="IPR015414">
    <property type="entry name" value="TMEM64"/>
</dbReference>
<dbReference type="Pfam" id="PF09335">
    <property type="entry name" value="VTT_dom"/>
    <property type="match status" value="1"/>
</dbReference>
<feature type="transmembrane region" description="Helical" evidence="6">
    <location>
        <begin position="85"/>
        <end position="109"/>
    </location>
</feature>
<gene>
    <name evidence="8" type="ORF">BN963_SGAL_01928</name>
</gene>
<evidence type="ECO:0000256" key="4">
    <source>
        <dbReference type="ARBA" id="ARBA00022989"/>
    </source>
</evidence>
<name>A0A060RIQ2_9STRE</name>
<keyword evidence="3 6" id="KW-0812">Transmembrane</keyword>
<evidence type="ECO:0000256" key="5">
    <source>
        <dbReference type="ARBA" id="ARBA00023136"/>
    </source>
</evidence>